<dbReference type="EMBL" id="CAEZTT010000121">
    <property type="protein sequence ID" value="CAB4581623.1"/>
    <property type="molecule type" value="Genomic_DNA"/>
</dbReference>
<gene>
    <name evidence="1" type="ORF">UFOPK1726_00966</name>
</gene>
<sequence length="70" mass="7143">MLIPRLINGVEPSLFNGTQIVSAATSPISNGNTILPLADSKTTRLPSTKPWAAAVSLLTLATASLAVAAK</sequence>
<name>A0A6J6F3P1_9ZZZZ</name>
<accession>A0A6J6F3P1</accession>
<dbReference type="AlphaFoldDB" id="A0A6J6F3P1"/>
<reference evidence="1" key="1">
    <citation type="submission" date="2020-05" db="EMBL/GenBank/DDBJ databases">
        <authorList>
            <person name="Chiriac C."/>
            <person name="Salcher M."/>
            <person name="Ghai R."/>
            <person name="Kavagutti S V."/>
        </authorList>
    </citation>
    <scope>NUCLEOTIDE SEQUENCE</scope>
</reference>
<proteinExistence type="predicted"/>
<protein>
    <submittedName>
        <fullName evidence="1">Unannotated protein</fullName>
    </submittedName>
</protein>
<evidence type="ECO:0000313" key="1">
    <source>
        <dbReference type="EMBL" id="CAB4581623.1"/>
    </source>
</evidence>
<organism evidence="1">
    <name type="scientific">freshwater metagenome</name>
    <dbReference type="NCBI Taxonomy" id="449393"/>
    <lineage>
        <taxon>unclassified sequences</taxon>
        <taxon>metagenomes</taxon>
        <taxon>ecological metagenomes</taxon>
    </lineage>
</organism>